<reference evidence="4 5" key="1">
    <citation type="submission" date="2016-10" db="EMBL/GenBank/DDBJ databases">
        <authorList>
            <person name="de Groot N.N."/>
        </authorList>
    </citation>
    <scope>NUCLEOTIDE SEQUENCE [LARGE SCALE GENOMIC DNA]</scope>
    <source>
        <strain evidence="4 5">CGMCC 1.7059</strain>
    </source>
</reference>
<accession>A0A1H2VFS4</accession>
<gene>
    <name evidence="4" type="ORF">SAMN04487960_103427</name>
</gene>
<evidence type="ECO:0000256" key="1">
    <source>
        <dbReference type="ARBA" id="ARBA00022729"/>
    </source>
</evidence>
<keyword evidence="5" id="KW-1185">Reference proteome</keyword>
<dbReference type="EMBL" id="FNNE01000003">
    <property type="protein sequence ID" value="SDW66784.1"/>
    <property type="molecule type" value="Genomic_DNA"/>
</dbReference>
<feature type="chain" id="PRO_5011661823" evidence="2">
    <location>
        <begin position="26"/>
        <end position="182"/>
    </location>
</feature>
<keyword evidence="1 2" id="KW-0732">Signal</keyword>
<evidence type="ECO:0000313" key="4">
    <source>
        <dbReference type="EMBL" id="SDW66784.1"/>
    </source>
</evidence>
<dbReference type="InterPro" id="IPR027385">
    <property type="entry name" value="Beta-barrel_OMP"/>
</dbReference>
<feature type="signal peptide" evidence="2">
    <location>
        <begin position="1"/>
        <end position="25"/>
    </location>
</feature>
<protein>
    <submittedName>
        <fullName evidence="4">Opacity protein</fullName>
    </submittedName>
</protein>
<dbReference type="STRING" id="488533.SAMN04487960_103427"/>
<dbReference type="OrthoDB" id="5901526at2"/>
<dbReference type="RefSeq" id="WP_091812225.1">
    <property type="nucleotide sequence ID" value="NZ_FNNE01000003.1"/>
</dbReference>
<dbReference type="Pfam" id="PF13505">
    <property type="entry name" value="OMP_b-brl"/>
    <property type="match status" value="1"/>
</dbReference>
<evidence type="ECO:0000259" key="3">
    <source>
        <dbReference type="Pfam" id="PF13505"/>
    </source>
</evidence>
<evidence type="ECO:0000256" key="2">
    <source>
        <dbReference type="SAM" id="SignalP"/>
    </source>
</evidence>
<name>A0A1H2VFS4_9GAMM</name>
<organism evidence="4 5">
    <name type="scientific">Marinobacter mobilis</name>
    <dbReference type="NCBI Taxonomy" id="488533"/>
    <lineage>
        <taxon>Bacteria</taxon>
        <taxon>Pseudomonadati</taxon>
        <taxon>Pseudomonadota</taxon>
        <taxon>Gammaproteobacteria</taxon>
        <taxon>Pseudomonadales</taxon>
        <taxon>Marinobacteraceae</taxon>
        <taxon>Marinobacter</taxon>
    </lineage>
</organism>
<dbReference type="Gene3D" id="2.40.160.20">
    <property type="match status" value="1"/>
</dbReference>
<dbReference type="InterPro" id="IPR011250">
    <property type="entry name" value="OMP/PagP_B-barrel"/>
</dbReference>
<feature type="domain" description="Outer membrane protein beta-barrel" evidence="3">
    <location>
        <begin position="13"/>
        <end position="182"/>
    </location>
</feature>
<dbReference type="Proteomes" id="UP000199675">
    <property type="component" value="Unassembled WGS sequence"/>
</dbReference>
<proteinExistence type="predicted"/>
<dbReference type="SUPFAM" id="SSF56925">
    <property type="entry name" value="OMPA-like"/>
    <property type="match status" value="1"/>
</dbReference>
<sequence length="182" mass="18945">MKKSLIAGICLGATAAAVATAPATAAGLYKSGDVGVYGGINYTFITIDSGNEDADVGVLGGKVGVLATPFFGVEARGGFGVDDDRAGGADVSLDNYFGGYATLNLANESPATPYAIFGFTRVEVEREGFFTRVTEDESDFSYGLGVNVEMAPQVSGNIEYMRYFDKNDTTVDGLGLGVTVHF</sequence>
<dbReference type="AlphaFoldDB" id="A0A1H2VFS4"/>
<evidence type="ECO:0000313" key="5">
    <source>
        <dbReference type="Proteomes" id="UP000199675"/>
    </source>
</evidence>